<dbReference type="GeneID" id="68350237"/>
<keyword evidence="3" id="KW-1185">Reference proteome</keyword>
<proteinExistence type="predicted"/>
<name>A0A9P8SPQ8_9HYPO</name>
<organism evidence="2 3">
    <name type="scientific">Hirsutella rhossiliensis</name>
    <dbReference type="NCBI Taxonomy" id="111463"/>
    <lineage>
        <taxon>Eukaryota</taxon>
        <taxon>Fungi</taxon>
        <taxon>Dikarya</taxon>
        <taxon>Ascomycota</taxon>
        <taxon>Pezizomycotina</taxon>
        <taxon>Sordariomycetes</taxon>
        <taxon>Hypocreomycetidae</taxon>
        <taxon>Hypocreales</taxon>
        <taxon>Ophiocordycipitaceae</taxon>
        <taxon>Hirsutella</taxon>
    </lineage>
</organism>
<feature type="chain" id="PRO_5040441444" evidence="1">
    <location>
        <begin position="28"/>
        <end position="340"/>
    </location>
</feature>
<evidence type="ECO:0000313" key="3">
    <source>
        <dbReference type="Proteomes" id="UP000824596"/>
    </source>
</evidence>
<keyword evidence="1" id="KW-0732">Signal</keyword>
<dbReference type="EMBL" id="JAIZPD010000001">
    <property type="protein sequence ID" value="KAH0968466.1"/>
    <property type="molecule type" value="Genomic_DNA"/>
</dbReference>
<feature type="signal peptide" evidence="1">
    <location>
        <begin position="1"/>
        <end position="27"/>
    </location>
</feature>
<accession>A0A9P8SPQ8</accession>
<protein>
    <submittedName>
        <fullName evidence="2">Uncharacterized protein</fullName>
    </submittedName>
</protein>
<dbReference type="AlphaFoldDB" id="A0A9P8SPQ8"/>
<sequence>MYINGGGFVALAASAGHVLLLVHRAAAKDALPDLTCPQLQQFICLVGMTKEICEVRNWELANKSEHFAYMKQCAPGSSPGDPGASELECSALEHFTCSFWMQRDYCHLLQREDEGCQNTRRPADEYMRKCHPSSAKGLATHCERVATQADWCEKTFRAWVSQHDLGSFCRDGDCTQWWKRMDLGHWVRDAKLPRHWDEEPQTKEGREDLNRRRERAFAMTAREWRVMFMNQADPKRDLSLMSTPDWMRRMALTLEEDVEAGKKLDDSPAQYAYAAKPTSESGADSWPKLEKAAADAWRNRLLKLEELAVYRPPSEDYSGLNWHDPVWEAWKSTALNMTRA</sequence>
<evidence type="ECO:0000256" key="1">
    <source>
        <dbReference type="SAM" id="SignalP"/>
    </source>
</evidence>
<reference evidence="2" key="1">
    <citation type="submission" date="2021-09" db="EMBL/GenBank/DDBJ databases">
        <title>A high-quality genome of the endoparasitic fungus Hirsutella rhossiliensis with a comparison of Hirsutella genomes reveals transposable elements contributing to genome size variation.</title>
        <authorList>
            <person name="Lin R."/>
            <person name="Jiao Y."/>
            <person name="Sun X."/>
            <person name="Ling J."/>
            <person name="Xie B."/>
            <person name="Cheng X."/>
        </authorList>
    </citation>
    <scope>NUCLEOTIDE SEQUENCE</scope>
    <source>
        <strain evidence="2">HR02</strain>
    </source>
</reference>
<comment type="caution">
    <text evidence="2">The sequence shown here is derived from an EMBL/GenBank/DDBJ whole genome shotgun (WGS) entry which is preliminary data.</text>
</comment>
<gene>
    <name evidence="2" type="ORF">HRG_01108</name>
</gene>
<dbReference type="Proteomes" id="UP000824596">
    <property type="component" value="Unassembled WGS sequence"/>
</dbReference>
<evidence type="ECO:0000313" key="2">
    <source>
        <dbReference type="EMBL" id="KAH0968466.1"/>
    </source>
</evidence>
<dbReference type="OrthoDB" id="4925613at2759"/>
<dbReference type="RefSeq" id="XP_044725979.1">
    <property type="nucleotide sequence ID" value="XM_044859579.1"/>
</dbReference>